<dbReference type="Proteomes" id="UP000186104">
    <property type="component" value="Chromosome"/>
</dbReference>
<dbReference type="KEGG" id="dtm:BJL86_2465"/>
<reference evidence="3 4" key="1">
    <citation type="submission" date="2016-06" db="EMBL/GenBank/DDBJ databases">
        <title>Complete genome sequence of a saline-alkali tolerant type strain Dietzia timorensis ID05-A0528T.</title>
        <authorList>
            <person name="Wu X."/>
        </authorList>
    </citation>
    <scope>NUCLEOTIDE SEQUENCE [LARGE SCALE GENOMIC DNA]</scope>
    <source>
        <strain evidence="3 4">ID05-A0528</strain>
    </source>
</reference>
<accession>A0A173LNK6</accession>
<evidence type="ECO:0000256" key="1">
    <source>
        <dbReference type="ARBA" id="ARBA00006484"/>
    </source>
</evidence>
<evidence type="ECO:0000313" key="4">
    <source>
        <dbReference type="Proteomes" id="UP000186104"/>
    </source>
</evidence>
<dbReference type="PANTHER" id="PTHR42760">
    <property type="entry name" value="SHORT-CHAIN DEHYDROGENASES/REDUCTASES FAMILY MEMBER"/>
    <property type="match status" value="1"/>
</dbReference>
<dbReference type="GO" id="GO:0016616">
    <property type="term" value="F:oxidoreductase activity, acting on the CH-OH group of donors, NAD or NADP as acceptor"/>
    <property type="evidence" value="ECO:0007669"/>
    <property type="project" value="TreeGrafter"/>
</dbReference>
<proteinExistence type="inferred from homology"/>
<dbReference type="PANTHER" id="PTHR42760:SF40">
    <property type="entry name" value="3-OXOACYL-[ACYL-CARRIER-PROTEIN] REDUCTASE, CHLOROPLASTIC"/>
    <property type="match status" value="1"/>
</dbReference>
<dbReference type="EMBL" id="CP015961">
    <property type="protein sequence ID" value="ANI93229.1"/>
    <property type="molecule type" value="Genomic_DNA"/>
</dbReference>
<gene>
    <name evidence="3" type="ORF">BJL86_2465</name>
</gene>
<evidence type="ECO:0000256" key="2">
    <source>
        <dbReference type="ARBA" id="ARBA00023002"/>
    </source>
</evidence>
<name>A0A173LNK6_9ACTN</name>
<dbReference type="PRINTS" id="PR00080">
    <property type="entry name" value="SDRFAMILY"/>
</dbReference>
<dbReference type="CDD" id="cd05233">
    <property type="entry name" value="SDR_c"/>
    <property type="match status" value="1"/>
</dbReference>
<dbReference type="SUPFAM" id="SSF51735">
    <property type="entry name" value="NAD(P)-binding Rossmann-fold domains"/>
    <property type="match status" value="1"/>
</dbReference>
<evidence type="ECO:0000313" key="3">
    <source>
        <dbReference type="EMBL" id="ANI93229.1"/>
    </source>
</evidence>
<dbReference type="Gene3D" id="3.40.50.720">
    <property type="entry name" value="NAD(P)-binding Rossmann-like Domain"/>
    <property type="match status" value="1"/>
</dbReference>
<dbReference type="InterPro" id="IPR036291">
    <property type="entry name" value="NAD(P)-bd_dom_sf"/>
</dbReference>
<keyword evidence="2" id="KW-0560">Oxidoreductase</keyword>
<sequence length="257" mass="26523">MSTSQTNAQRLSGKVAVVTGAAGDIGARYSHAVAAAGASVVCADLDIDAAAKVAEEINAAGGSAVAQQVDIAEVDSGTACAQRAVDEFGGLDLLVNNAAIFGGMRLDFLITVDWDYYKKFMSVNLDGQLNMVRAALPHMQARGGGSIVNQTSTAAYMYSNFYGLAKAGVNALTQQLATELGGSGIRINAIAPGPIDTAANRSSTPQSIVKDMVSKLPLPRIGTPDDLTGALLFLLSDDSAWVTGQIVNVDGGQIFRP</sequence>
<dbReference type="RefSeq" id="WP_067477620.1">
    <property type="nucleotide sequence ID" value="NZ_CP015961.1"/>
</dbReference>
<dbReference type="GO" id="GO:0030497">
    <property type="term" value="P:fatty acid elongation"/>
    <property type="evidence" value="ECO:0007669"/>
    <property type="project" value="TreeGrafter"/>
</dbReference>
<dbReference type="PRINTS" id="PR00081">
    <property type="entry name" value="GDHRDH"/>
</dbReference>
<dbReference type="STRING" id="499555.BJL86_2465"/>
<dbReference type="NCBIfam" id="NF005853">
    <property type="entry name" value="PRK07774.1"/>
    <property type="match status" value="1"/>
</dbReference>
<dbReference type="OrthoDB" id="517007at2"/>
<dbReference type="AlphaFoldDB" id="A0A173LNK6"/>
<dbReference type="FunFam" id="3.40.50.720:FF:000084">
    <property type="entry name" value="Short-chain dehydrogenase reductase"/>
    <property type="match status" value="1"/>
</dbReference>
<comment type="similarity">
    <text evidence="1">Belongs to the short-chain dehydrogenases/reductases (SDR) family.</text>
</comment>
<dbReference type="Pfam" id="PF13561">
    <property type="entry name" value="adh_short_C2"/>
    <property type="match status" value="1"/>
</dbReference>
<keyword evidence="4" id="KW-1185">Reference proteome</keyword>
<protein>
    <submittedName>
        <fullName evidence="3">Putative oxidoreductase</fullName>
    </submittedName>
</protein>
<dbReference type="InterPro" id="IPR002347">
    <property type="entry name" value="SDR_fam"/>
</dbReference>
<organism evidence="3 4">
    <name type="scientific">Dietzia timorensis</name>
    <dbReference type="NCBI Taxonomy" id="499555"/>
    <lineage>
        <taxon>Bacteria</taxon>
        <taxon>Bacillati</taxon>
        <taxon>Actinomycetota</taxon>
        <taxon>Actinomycetes</taxon>
        <taxon>Mycobacteriales</taxon>
        <taxon>Dietziaceae</taxon>
        <taxon>Dietzia</taxon>
    </lineage>
</organism>